<dbReference type="InterPro" id="IPR012839">
    <property type="entry name" value="Organic_radical_activase"/>
</dbReference>
<dbReference type="Proteomes" id="UP000030901">
    <property type="component" value="Chromosome"/>
</dbReference>
<dbReference type="PANTHER" id="PTHR30352:SF5">
    <property type="entry name" value="PYRUVATE FORMATE-LYASE 1-ACTIVATING ENZYME"/>
    <property type="match status" value="1"/>
</dbReference>
<evidence type="ECO:0000313" key="15">
    <source>
        <dbReference type="EMBL" id="AJA44172.1"/>
    </source>
</evidence>
<dbReference type="InterPro" id="IPR013785">
    <property type="entry name" value="Aldolase_TIM"/>
</dbReference>
<keyword evidence="15" id="KW-0456">Lyase</keyword>
<dbReference type="SFLD" id="SFLDG01118">
    <property type="entry name" value="activating_enzymes__group_2"/>
    <property type="match status" value="1"/>
</dbReference>
<evidence type="ECO:0000256" key="10">
    <source>
        <dbReference type="ARBA" id="ARBA00023004"/>
    </source>
</evidence>
<dbReference type="InterPro" id="IPR001989">
    <property type="entry name" value="Radical_activat_CS"/>
</dbReference>
<dbReference type="SUPFAM" id="SSF102114">
    <property type="entry name" value="Radical SAM enzymes"/>
    <property type="match status" value="1"/>
</dbReference>
<dbReference type="Gene3D" id="3.20.20.70">
    <property type="entry name" value="Aldolase class I"/>
    <property type="match status" value="1"/>
</dbReference>
<dbReference type="GO" id="GO:0005737">
    <property type="term" value="C:cytoplasm"/>
    <property type="evidence" value="ECO:0007669"/>
    <property type="project" value="UniProtKB-SubCell"/>
</dbReference>
<dbReference type="InterPro" id="IPR012838">
    <property type="entry name" value="PFL1_activating"/>
</dbReference>
<dbReference type="InterPro" id="IPR058240">
    <property type="entry name" value="rSAM_sf"/>
</dbReference>
<keyword evidence="5 13" id="KW-0963">Cytoplasm</keyword>
<dbReference type="KEGG" id="fpp:FPB0191_00334"/>
<dbReference type="GO" id="GO:0043365">
    <property type="term" value="F:[formate-C-acetyltransferase]-activating enzyme activity"/>
    <property type="evidence" value="ECO:0007669"/>
    <property type="project" value="UniProtKB-UniRule"/>
</dbReference>
<comment type="function">
    <text evidence="13">Activation of pyruvate formate-lyase under anaerobic conditions by generation of an organic free radical, using S-adenosylmethionine and reduced flavodoxin as cosubstrates to produce 5'-deoxy-adenosine.</text>
</comment>
<proteinExistence type="inferred from homology"/>
<sequence length="259" mass="29753">MEQHNIIMTTKQPIKGRIHSFESFGTVDGPGIRFIVFFQGCLMRCLYCHNRDTWDLKAGREVTVDELMKEIVTYKHFIIPNGGGVTASGGEAMLQAEFVTEWFKACHEQGIGTCLDTNGYARNIDETTHALMEQTDLVMLDLKQLNDDIHQKLVGVSNKRVLEFAQYLQKINKRTWIRYVVVPGWSDDDDSAHRLGKFIQGMKNIEKVEMLPYHKMGAYKWATLGDKYMLEGVEPPPRETMDRIQNIIQSYGHEVTFSK</sequence>
<dbReference type="PROSITE" id="PS01087">
    <property type="entry name" value="RADICAL_ACTIVATING"/>
    <property type="match status" value="1"/>
</dbReference>
<keyword evidence="16" id="KW-1185">Reference proteome</keyword>
<dbReference type="EC" id="1.97.1.4" evidence="13"/>
<dbReference type="EMBL" id="CP009056">
    <property type="protein sequence ID" value="AJA44172.1"/>
    <property type="molecule type" value="Genomic_DNA"/>
</dbReference>
<name>A0A0A7RZW7_FRIPE</name>
<dbReference type="NCBIfam" id="NF008356">
    <property type="entry name" value="PRK11145.1"/>
    <property type="match status" value="1"/>
</dbReference>
<evidence type="ECO:0000256" key="4">
    <source>
        <dbReference type="ARBA" id="ARBA00022485"/>
    </source>
</evidence>
<comment type="subcellular location">
    <subcellularLocation>
        <location evidence="2 13">Cytoplasm</location>
    </subcellularLocation>
</comment>
<protein>
    <recommendedName>
        <fullName evidence="13">Pyruvate formate-lyase-activating enzyme</fullName>
        <ecNumber evidence="13">1.97.1.4</ecNumber>
    </recommendedName>
</protein>
<feature type="domain" description="Radical SAM core" evidence="14">
    <location>
        <begin position="27"/>
        <end position="254"/>
    </location>
</feature>
<evidence type="ECO:0000313" key="16">
    <source>
        <dbReference type="Proteomes" id="UP000030901"/>
    </source>
</evidence>
<dbReference type="NCBIfam" id="TIGR02493">
    <property type="entry name" value="PFLA"/>
    <property type="match status" value="1"/>
</dbReference>
<evidence type="ECO:0000256" key="6">
    <source>
        <dbReference type="ARBA" id="ARBA00022526"/>
    </source>
</evidence>
<evidence type="ECO:0000256" key="11">
    <source>
        <dbReference type="ARBA" id="ARBA00023014"/>
    </source>
</evidence>
<keyword evidence="9 13" id="KW-0560">Oxidoreductase</keyword>
<comment type="catalytic activity">
    <reaction evidence="12 13">
        <text>glycyl-[formate C-acetyltransferase] + reduced [flavodoxin] + S-adenosyl-L-methionine = glycin-2-yl radical-[formate C-acetyltransferase] + semiquinone [flavodoxin] + 5'-deoxyadenosine + L-methionine + H(+)</text>
        <dbReference type="Rhea" id="RHEA:19225"/>
        <dbReference type="Rhea" id="RHEA-COMP:10622"/>
        <dbReference type="Rhea" id="RHEA-COMP:12190"/>
        <dbReference type="Rhea" id="RHEA-COMP:12191"/>
        <dbReference type="Rhea" id="RHEA-COMP:14480"/>
        <dbReference type="ChEBI" id="CHEBI:15378"/>
        <dbReference type="ChEBI" id="CHEBI:17319"/>
        <dbReference type="ChEBI" id="CHEBI:29947"/>
        <dbReference type="ChEBI" id="CHEBI:32722"/>
        <dbReference type="ChEBI" id="CHEBI:57618"/>
        <dbReference type="ChEBI" id="CHEBI:57844"/>
        <dbReference type="ChEBI" id="CHEBI:59789"/>
        <dbReference type="ChEBI" id="CHEBI:140311"/>
        <dbReference type="EC" id="1.97.1.4"/>
    </reaction>
</comment>
<dbReference type="HOGENOM" id="CLU_058969_1_0_6"/>
<keyword evidence="10 13" id="KW-0408">Iron</keyword>
<keyword evidence="4 13" id="KW-0004">4Fe-4S</keyword>
<evidence type="ECO:0000256" key="9">
    <source>
        <dbReference type="ARBA" id="ARBA00023002"/>
    </source>
</evidence>
<evidence type="ECO:0000259" key="14">
    <source>
        <dbReference type="PROSITE" id="PS51918"/>
    </source>
</evidence>
<dbReference type="PIRSF" id="PIRSF000371">
    <property type="entry name" value="PFL_act_enz"/>
    <property type="match status" value="1"/>
</dbReference>
<comment type="cofactor">
    <cofactor evidence="13">
        <name>[4Fe-4S] cluster</name>
        <dbReference type="ChEBI" id="CHEBI:49883"/>
    </cofactor>
    <text evidence="13">Binds 1 [4Fe-4S] cluster. The cluster is coordinated with 3 cysteines and an exchangeable S-adenosyl-L-methionine.</text>
</comment>
<dbReference type="GO" id="GO:0006006">
    <property type="term" value="P:glucose metabolic process"/>
    <property type="evidence" value="ECO:0007669"/>
    <property type="project" value="UniProtKB-KW"/>
</dbReference>
<evidence type="ECO:0000256" key="1">
    <source>
        <dbReference type="ARBA" id="ARBA00002918"/>
    </source>
</evidence>
<dbReference type="CDD" id="cd01335">
    <property type="entry name" value="Radical_SAM"/>
    <property type="match status" value="1"/>
</dbReference>
<evidence type="ECO:0000256" key="13">
    <source>
        <dbReference type="RuleBase" id="RU362053"/>
    </source>
</evidence>
<organism evidence="15 16">
    <name type="scientific">Frischella perrara</name>
    <dbReference type="NCBI Taxonomy" id="1267021"/>
    <lineage>
        <taxon>Bacteria</taxon>
        <taxon>Pseudomonadati</taxon>
        <taxon>Pseudomonadota</taxon>
        <taxon>Gammaproteobacteria</taxon>
        <taxon>Orbales</taxon>
        <taxon>Orbaceae</taxon>
        <taxon>Frischella</taxon>
    </lineage>
</organism>
<evidence type="ECO:0000256" key="3">
    <source>
        <dbReference type="ARBA" id="ARBA00009777"/>
    </source>
</evidence>
<evidence type="ECO:0000256" key="2">
    <source>
        <dbReference type="ARBA" id="ARBA00004496"/>
    </source>
</evidence>
<dbReference type="GO" id="GO:0046872">
    <property type="term" value="F:metal ion binding"/>
    <property type="evidence" value="ECO:0007669"/>
    <property type="project" value="UniProtKB-UniRule"/>
</dbReference>
<reference evidence="15 16" key="1">
    <citation type="journal article" date="2014" name="Appl. Environ. Microbiol.">
        <title>Gut symbionts from distinct hosts exhibit genotoxic activity via divergent colibactin biosynthetic pathways.</title>
        <authorList>
            <person name="Engel P."/>
            <person name="Vizcaino M.I."/>
            <person name="Crawford J.M."/>
        </authorList>
    </citation>
    <scope>NUCLEOTIDE SEQUENCE [LARGE SCALE GENOMIC DNA]</scope>
    <source>
        <strain evidence="15 16">PEB0191</strain>
    </source>
</reference>
<keyword evidence="15" id="KW-0670">Pyruvate</keyword>
<dbReference type="SFLD" id="SFLDS00029">
    <property type="entry name" value="Radical_SAM"/>
    <property type="match status" value="1"/>
</dbReference>
<dbReference type="InterPro" id="IPR034457">
    <property type="entry name" value="Organic_radical-activating"/>
</dbReference>
<dbReference type="GO" id="GO:0051539">
    <property type="term" value="F:4 iron, 4 sulfur cluster binding"/>
    <property type="evidence" value="ECO:0007669"/>
    <property type="project" value="UniProtKB-UniRule"/>
</dbReference>
<evidence type="ECO:0000256" key="12">
    <source>
        <dbReference type="ARBA" id="ARBA00047533"/>
    </source>
</evidence>
<keyword evidence="6" id="KW-0313">Glucose metabolism</keyword>
<dbReference type="InterPro" id="IPR007197">
    <property type="entry name" value="rSAM"/>
</dbReference>
<dbReference type="InterPro" id="IPR040074">
    <property type="entry name" value="BssD/PflA/YjjW"/>
</dbReference>
<dbReference type="SFLD" id="SFLDF00278">
    <property type="entry name" value="pyruvate_formate-lyase_activas"/>
    <property type="match status" value="1"/>
</dbReference>
<comment type="function">
    <text evidence="1">Activation of pyruvate formate-lyase 1 under anaerobic conditions by generation of an organic free radical, using S-adenosylmethionine and reduced flavodoxin as cosubstrates to produce 5'-deoxy-adenosine.</text>
</comment>
<dbReference type="PROSITE" id="PS51918">
    <property type="entry name" value="RADICAL_SAM"/>
    <property type="match status" value="1"/>
</dbReference>
<dbReference type="SFLD" id="SFLDG01066">
    <property type="entry name" value="organic_radical-activating_enz"/>
    <property type="match status" value="1"/>
</dbReference>
<keyword evidence="8 13" id="KW-0479">Metal-binding</keyword>
<dbReference type="Pfam" id="PF04055">
    <property type="entry name" value="Radical_SAM"/>
    <property type="match status" value="1"/>
</dbReference>
<keyword evidence="6" id="KW-0119">Carbohydrate metabolism</keyword>
<evidence type="ECO:0000256" key="8">
    <source>
        <dbReference type="ARBA" id="ARBA00022723"/>
    </source>
</evidence>
<keyword evidence="11 13" id="KW-0411">Iron-sulfur</keyword>
<accession>A0A0A7RZW7</accession>
<evidence type="ECO:0000256" key="7">
    <source>
        <dbReference type="ARBA" id="ARBA00022691"/>
    </source>
</evidence>
<comment type="similarity">
    <text evidence="3 13">Belongs to the organic radical-activating enzymes family.</text>
</comment>
<dbReference type="PANTHER" id="PTHR30352">
    <property type="entry name" value="PYRUVATE FORMATE-LYASE-ACTIVATING ENZYME"/>
    <property type="match status" value="1"/>
</dbReference>
<dbReference type="STRING" id="1267021.FPB0191_00334"/>
<keyword evidence="7 13" id="KW-0949">S-adenosyl-L-methionine</keyword>
<dbReference type="InterPro" id="IPR034465">
    <property type="entry name" value="Pyruvate_for-lyase_activase"/>
</dbReference>
<dbReference type="AlphaFoldDB" id="A0A0A7RZW7"/>
<gene>
    <name evidence="15" type="ORF">FPB0191_00334</name>
</gene>
<dbReference type="RefSeq" id="WP_219997393.1">
    <property type="nucleotide sequence ID" value="NZ_CALYQC010000082.1"/>
</dbReference>
<dbReference type="GO" id="GO:0016829">
    <property type="term" value="F:lyase activity"/>
    <property type="evidence" value="ECO:0007669"/>
    <property type="project" value="UniProtKB-KW"/>
</dbReference>
<evidence type="ECO:0000256" key="5">
    <source>
        <dbReference type="ARBA" id="ARBA00022490"/>
    </source>
</evidence>